<dbReference type="AlphaFoldDB" id="A0A168QG83"/>
<reference evidence="2" key="1">
    <citation type="submission" date="2016-04" db="EMBL/GenBank/DDBJ databases">
        <authorList>
            <person name="Evans L.H."/>
            <person name="Alamgir A."/>
            <person name="Owens N."/>
            <person name="Weber N.D."/>
            <person name="Virtaneva K."/>
            <person name="Barbian K."/>
            <person name="Babar A."/>
            <person name="Rosenke K."/>
        </authorList>
    </citation>
    <scope>NUCLEOTIDE SEQUENCE [LARGE SCALE GENOMIC DNA]</scope>
    <source>
        <strain evidence="2">CBS 101.48</strain>
    </source>
</reference>
<feature type="region of interest" description="Disordered" evidence="1">
    <location>
        <begin position="42"/>
        <end position="68"/>
    </location>
</feature>
<organism evidence="2">
    <name type="scientific">Absidia glauca</name>
    <name type="common">Pin mould</name>
    <dbReference type="NCBI Taxonomy" id="4829"/>
    <lineage>
        <taxon>Eukaryota</taxon>
        <taxon>Fungi</taxon>
        <taxon>Fungi incertae sedis</taxon>
        <taxon>Mucoromycota</taxon>
        <taxon>Mucoromycotina</taxon>
        <taxon>Mucoromycetes</taxon>
        <taxon>Mucorales</taxon>
        <taxon>Cunninghamellaceae</taxon>
        <taxon>Absidia</taxon>
    </lineage>
</organism>
<feature type="compositionally biased region" description="Basic and acidic residues" evidence="1">
    <location>
        <begin position="50"/>
        <end position="62"/>
    </location>
</feature>
<name>A0A168QG83_ABSGL</name>
<dbReference type="EMBL" id="LT554414">
    <property type="protein sequence ID" value="SAM04627.1"/>
    <property type="molecule type" value="Genomic_DNA"/>
</dbReference>
<sequence>MSDDISLACQLPSPPSLTSVIRNSIRHFVALKAWDRLCHGLVATPSPPNQDRERLKAEDSLKRKSVYL</sequence>
<accession>A0A168QG83</accession>
<dbReference type="InParanoid" id="A0A168QG83"/>
<proteinExistence type="predicted"/>
<dbReference type="Proteomes" id="UP000078561">
    <property type="component" value="Unassembled WGS sequence"/>
</dbReference>
<evidence type="ECO:0000313" key="2">
    <source>
        <dbReference type="EMBL" id="SAM04627.1"/>
    </source>
</evidence>
<evidence type="ECO:0000313" key="3">
    <source>
        <dbReference type="Proteomes" id="UP000078561"/>
    </source>
</evidence>
<gene>
    <name evidence="2" type="primary">ABSGL_10493.1 scaffold 12026</name>
</gene>
<keyword evidence="3" id="KW-1185">Reference proteome</keyword>
<evidence type="ECO:0000256" key="1">
    <source>
        <dbReference type="SAM" id="MobiDB-lite"/>
    </source>
</evidence>
<protein>
    <submittedName>
        <fullName evidence="2">Uncharacterized protein</fullName>
    </submittedName>
</protein>